<keyword evidence="1" id="KW-0175">Coiled coil</keyword>
<feature type="coiled-coil region" evidence="1">
    <location>
        <begin position="151"/>
        <end position="192"/>
    </location>
</feature>
<evidence type="ECO:0000313" key="4">
    <source>
        <dbReference type="Proteomes" id="UP000307173"/>
    </source>
</evidence>
<name>A0A4T0X0K9_9ASCO</name>
<accession>A0A4T0X0K9</accession>
<evidence type="ECO:0000256" key="2">
    <source>
        <dbReference type="SAM" id="MobiDB-lite"/>
    </source>
</evidence>
<feature type="compositionally biased region" description="Low complexity" evidence="2">
    <location>
        <begin position="64"/>
        <end position="79"/>
    </location>
</feature>
<gene>
    <name evidence="3" type="ORF">CANINC_002796</name>
</gene>
<evidence type="ECO:0008006" key="5">
    <source>
        <dbReference type="Google" id="ProtNLM"/>
    </source>
</evidence>
<feature type="compositionally biased region" description="Basic and acidic residues" evidence="2">
    <location>
        <begin position="1"/>
        <end position="24"/>
    </location>
</feature>
<feature type="compositionally biased region" description="Basic and acidic residues" evidence="2">
    <location>
        <begin position="442"/>
        <end position="463"/>
    </location>
</feature>
<sequence length="463" mass="52382">MSDELKNKGILKPDKLDSNEEREINTQVIPEFKTPESKINNRKLRSSTTSSGSKSPLRRHIRNSSDNSATSSGTSTTNSARKGVNLGLSVISSGGKKRSHGTISNSENATRTTIFDNDGTINPTNELNFSQSPFQEKGKDESEISENFKLLASKELEILEIKNQLKELMTMKREKELELQYLKRNIERQLLRKNQNYANNSLINTNNAPRSPTLAQKHRIKSLNSNVDPLLDDSYTTNQSHMDDNKRSSWFAKPLNFIQNFDNLIYKEFEKLQISDSEIVTTEVHTGDILQENDGNEDEEYIDMEFNQKSPSNGETSLSTDVLHSFSQHIWTLVNDVKANLLTDDIGSTDTPILASSSPQKGRIRTASISKRNTYSQHGKHINSNQAHMRRPSINITNEKISNAINVTESLKITNDDKNSIVRDLSHNSNQLPNTKPPTEMQMRDPACRNDLDLQDDYDSKLR</sequence>
<feature type="compositionally biased region" description="Low complexity" evidence="2">
    <location>
        <begin position="46"/>
        <end position="55"/>
    </location>
</feature>
<feature type="region of interest" description="Disordered" evidence="2">
    <location>
        <begin position="1"/>
        <end position="141"/>
    </location>
</feature>
<evidence type="ECO:0000313" key="3">
    <source>
        <dbReference type="EMBL" id="TID26207.1"/>
    </source>
</evidence>
<evidence type="ECO:0000256" key="1">
    <source>
        <dbReference type="SAM" id="Coils"/>
    </source>
</evidence>
<proteinExistence type="predicted"/>
<dbReference type="AlphaFoldDB" id="A0A4T0X0K9"/>
<dbReference type="EMBL" id="SELW01000465">
    <property type="protein sequence ID" value="TID26207.1"/>
    <property type="molecule type" value="Genomic_DNA"/>
</dbReference>
<comment type="caution">
    <text evidence="3">The sequence shown here is derived from an EMBL/GenBank/DDBJ whole genome shotgun (WGS) entry which is preliminary data.</text>
</comment>
<keyword evidence="4" id="KW-1185">Reference proteome</keyword>
<organism evidence="3 4">
    <name type="scientific">Pichia inconspicua</name>
    <dbReference type="NCBI Taxonomy" id="52247"/>
    <lineage>
        <taxon>Eukaryota</taxon>
        <taxon>Fungi</taxon>
        <taxon>Dikarya</taxon>
        <taxon>Ascomycota</taxon>
        <taxon>Saccharomycotina</taxon>
        <taxon>Pichiomycetes</taxon>
        <taxon>Pichiales</taxon>
        <taxon>Pichiaceae</taxon>
        <taxon>Pichia</taxon>
    </lineage>
</organism>
<protein>
    <recommendedName>
        <fullName evidence="5">Topoisomerase I damage affected protein 11</fullName>
    </recommendedName>
</protein>
<feature type="region of interest" description="Disordered" evidence="2">
    <location>
        <begin position="422"/>
        <end position="463"/>
    </location>
</feature>
<feature type="compositionally biased region" description="Polar residues" evidence="2">
    <location>
        <begin position="101"/>
        <end position="134"/>
    </location>
</feature>
<reference evidence="3 4" key="1">
    <citation type="journal article" date="2019" name="Front. Genet.">
        <title>Whole-Genome Sequencing of the Opportunistic Yeast Pathogen Candida inconspicua Uncovers Its Hybrid Origin.</title>
        <authorList>
            <person name="Mixao V."/>
            <person name="Hansen A.P."/>
            <person name="Saus E."/>
            <person name="Boekhout T."/>
            <person name="Lass-Florl C."/>
            <person name="Gabaldon T."/>
        </authorList>
    </citation>
    <scope>NUCLEOTIDE SEQUENCE [LARGE SCALE GENOMIC DNA]</scope>
    <source>
        <strain evidence="3 4">CBS 180</strain>
    </source>
</reference>
<dbReference type="Proteomes" id="UP000307173">
    <property type="component" value="Unassembled WGS sequence"/>
</dbReference>
<dbReference type="OrthoDB" id="4036304at2759"/>